<dbReference type="RefSeq" id="WP_090850028.1">
    <property type="nucleotide sequence ID" value="NZ_FMZM01000001.1"/>
</dbReference>
<dbReference type="EMBL" id="FMZM01000001">
    <property type="protein sequence ID" value="SDC10373.1"/>
    <property type="molecule type" value="Genomic_DNA"/>
</dbReference>
<protein>
    <submittedName>
        <fullName evidence="1">Uncharacterized protein</fullName>
    </submittedName>
</protein>
<proteinExistence type="predicted"/>
<evidence type="ECO:0000313" key="2">
    <source>
        <dbReference type="Proteomes" id="UP000199034"/>
    </source>
</evidence>
<gene>
    <name evidence="1" type="ORF">SAMN05421872_101290</name>
</gene>
<dbReference type="AlphaFoldDB" id="A0A1G6IVC3"/>
<dbReference type="Proteomes" id="UP000199034">
    <property type="component" value="Unassembled WGS sequence"/>
</dbReference>
<name>A0A1G6IVC3_9ACTN</name>
<evidence type="ECO:0000313" key="1">
    <source>
        <dbReference type="EMBL" id="SDC10373.1"/>
    </source>
</evidence>
<accession>A0A1G6IVC3</accession>
<reference evidence="1 2" key="1">
    <citation type="submission" date="2016-10" db="EMBL/GenBank/DDBJ databases">
        <authorList>
            <person name="de Groot N.N."/>
        </authorList>
    </citation>
    <scope>NUCLEOTIDE SEQUENCE [LARGE SCALE GENOMIC DNA]</scope>
    <source>
        <strain evidence="1 2">CGMCC 4.6858</strain>
    </source>
</reference>
<organism evidence="1 2">
    <name type="scientific">Nocardioides lianchengensis</name>
    <dbReference type="NCBI Taxonomy" id="1045774"/>
    <lineage>
        <taxon>Bacteria</taxon>
        <taxon>Bacillati</taxon>
        <taxon>Actinomycetota</taxon>
        <taxon>Actinomycetes</taxon>
        <taxon>Propionibacteriales</taxon>
        <taxon>Nocardioidaceae</taxon>
        <taxon>Nocardioides</taxon>
    </lineage>
</organism>
<keyword evidence="2" id="KW-1185">Reference proteome</keyword>
<dbReference type="OrthoDB" id="9955083at2"/>
<sequence length="173" mass="17439">MTDQQAEQPGQPLGPDPTYGRRALSTRGYVAAVVIPVLIAAGLFGLVVWNYDDADIQGTTAPLLASSWQPGQPAGTEPVIGVLAADDDDCAVLVTDDGEVAVAWPAGFSARLSPGGTLTVYDPDGKPAARADQEVRATGSLVDVAGSPFAGKPCAPAGGQVLAIESAVQVVAG</sequence>
<dbReference type="STRING" id="1045774.SAMN05421872_101290"/>